<dbReference type="InterPro" id="IPR051681">
    <property type="entry name" value="Ser/Thr_Kinases-Pseudokinases"/>
</dbReference>
<evidence type="ECO:0000313" key="4">
    <source>
        <dbReference type="EnsemblProtists" id="Phyra95588"/>
    </source>
</evidence>
<feature type="compositionally biased region" description="Low complexity" evidence="1">
    <location>
        <begin position="1217"/>
        <end position="1237"/>
    </location>
</feature>
<dbReference type="EnsemblProtists" id="Phyra95588">
    <property type="protein sequence ID" value="Phyra95588"/>
    <property type="gene ID" value="Phyra95588"/>
</dbReference>
<dbReference type="PANTHER" id="PTHR44329:SF214">
    <property type="entry name" value="PROTEIN KINASE DOMAIN-CONTAINING PROTEIN"/>
    <property type="match status" value="1"/>
</dbReference>
<name>H3HCX1_PHYRM</name>
<dbReference type="Proteomes" id="UP000005238">
    <property type="component" value="Unassembled WGS sequence"/>
</dbReference>
<keyword evidence="2" id="KW-1133">Transmembrane helix</keyword>
<feature type="domain" description="Protein kinase" evidence="3">
    <location>
        <begin position="294"/>
        <end position="550"/>
    </location>
</feature>
<dbReference type="GO" id="GO:0005524">
    <property type="term" value="F:ATP binding"/>
    <property type="evidence" value="ECO:0007669"/>
    <property type="project" value="InterPro"/>
</dbReference>
<dbReference type="VEuPathDB" id="FungiDB:KRP23_2953"/>
<dbReference type="STRING" id="164328.H3HCX1"/>
<protein>
    <recommendedName>
        <fullName evidence="3">Protein kinase domain-containing protein</fullName>
    </recommendedName>
</protein>
<dbReference type="VEuPathDB" id="FungiDB:KRP22_14919"/>
<feature type="compositionally biased region" description="Low complexity" evidence="1">
    <location>
        <begin position="165"/>
        <end position="183"/>
    </location>
</feature>
<feature type="domain" description="Protein kinase" evidence="3">
    <location>
        <begin position="1312"/>
        <end position="1577"/>
    </location>
</feature>
<dbReference type="PROSITE" id="PS00108">
    <property type="entry name" value="PROTEIN_KINASE_ST"/>
    <property type="match status" value="3"/>
</dbReference>
<dbReference type="eggNOG" id="KOG0192">
    <property type="taxonomic scope" value="Eukaryota"/>
</dbReference>
<dbReference type="VEuPathDB" id="FungiDB:KRP23_13484"/>
<dbReference type="GO" id="GO:0004674">
    <property type="term" value="F:protein serine/threonine kinase activity"/>
    <property type="evidence" value="ECO:0000318"/>
    <property type="project" value="GO_Central"/>
</dbReference>
<dbReference type="InterPro" id="IPR000719">
    <property type="entry name" value="Prot_kinase_dom"/>
</dbReference>
<dbReference type="InterPro" id="IPR001245">
    <property type="entry name" value="Ser-Thr/Tyr_kinase_cat_dom"/>
</dbReference>
<dbReference type="VEuPathDB" id="FungiDB:KRP23_11025"/>
<evidence type="ECO:0000256" key="1">
    <source>
        <dbReference type="SAM" id="MobiDB-lite"/>
    </source>
</evidence>
<evidence type="ECO:0000256" key="2">
    <source>
        <dbReference type="SAM" id="Phobius"/>
    </source>
</evidence>
<dbReference type="Pfam" id="PF07714">
    <property type="entry name" value="PK_Tyr_Ser-Thr"/>
    <property type="match status" value="1"/>
</dbReference>
<feature type="transmembrane region" description="Helical" evidence="2">
    <location>
        <begin position="1254"/>
        <end position="1276"/>
    </location>
</feature>
<dbReference type="EMBL" id="DS566042">
    <property type="status" value="NOT_ANNOTATED_CDS"/>
    <property type="molecule type" value="Genomic_DNA"/>
</dbReference>
<dbReference type="GO" id="GO:0007165">
    <property type="term" value="P:signal transduction"/>
    <property type="evidence" value="ECO:0000318"/>
    <property type="project" value="GO_Central"/>
</dbReference>
<feature type="transmembrane region" description="Helical" evidence="2">
    <location>
        <begin position="198"/>
        <end position="219"/>
    </location>
</feature>
<feature type="compositionally biased region" description="Polar residues" evidence="1">
    <location>
        <begin position="248"/>
        <end position="265"/>
    </location>
</feature>
<keyword evidence="5" id="KW-1185">Reference proteome</keyword>
<dbReference type="InterPro" id="IPR011009">
    <property type="entry name" value="Kinase-like_dom_sf"/>
</dbReference>
<dbReference type="SMART" id="SM00220">
    <property type="entry name" value="S_TKc"/>
    <property type="match status" value="3"/>
</dbReference>
<dbReference type="VEuPathDB" id="FungiDB:KRP22_12468"/>
<sequence>MEAVEVYSGSNCAGTPGVVAMTSNDDCTYSTCNSTNFGNDTFYLSTVCTSSSTFDFAAVAFTEFNFVVVEYYQRGAECAAANLTETDAFPASGSCQIASSVGTSSVIASLYSNGSLTVSYYSNDACGGDSFYVFALDSANVSSGDCIDGAYKVYSSDSPNGIVGSSSTSVSSSQATGSSSGSGLDTESASSSLSTGGVIGIIVAAVVAVVLLAIMLLWYRRRAKKDKGSSPFTGGHNREEDAYAGVVSPTTGHKSSVSGTTVNDSNSLGLGPKSLAGLWDDEIIATARIPREKVLVQQLISRGGYGEVYYGLFNGLHIAVKMLLPETRKSVKHVNDFLAEVKMMATLDHPRIVKFVGVAWDSLTDLCVVSEYMEGGDLRALLSSYEAQNHPVGFDRSKVTIALHVAHALTYLHSLDPPVLHRDLKSKNILLSSELEAKVTDFGISRERIDKTMTAGERYDDKADIFSFGVVLSELDQHALPYSHAKDASNSGRKMPDTAILQMVALGKLRVKFSPKALESMVALASSCVAVDPKERPTAAEALYKLQTILRHDLCVDATMEAVEVFSGVNCAGTPDVLAIYNVTASCAENACSHIDFGNDTYYISRVCNISDRFEHTKDVFGDFTYVVMETYDNKSCTSFGEADAFLASGSCEISSGFGDQSAITSLFSNGSAVVALYPNGACGGEPSLYFELDKAALSTGSCQQDLYRFYGSGSGSSSADITTRSDGQSNSGSSTIDALVVGTPGTLEPLWDDGNSGSVKPLSLVGLWDDEVIATARIPREKVVIQRSICRGGGGEVFLGLFNQRQVAVKMLLPEMRKRVKHVNDFLAEVKFMATLDHPRIVEFVGVAWDSLTDLCVVSEFMEGGDLRALLTSYEKKEHAKGFDRTKVTIALHVAHALTYLHSLESPVLHRDLKSKNVLLTSDFEAKLTDFGISRECVDKQMTAGVGTSLWMAPEVMLGQRYDDKADMFSFGVVLSELDVHENGRTLSETVVLQKVALGKLRVEFSSSSLEPVVDLGLACVALDPADRPSAAEALYRLQTVLAQELLAGTMLGVKYYFDGKTCSDVPDWVAMTQDDCGDANSSCKKEKAGNNVYNVSATCTDDRFDYAVEAYGSTAFVFVERYTETACHDLFTATAFPASSECQTFNKNGESTSQVTYDGTTGAVSINVYNNTDCKTNLSRTLSATSNEVSTRDTTHCINGIYKIYTSYSLNDPSTSGSASESSSGSAAESSSGSTFATVGTKSEDSSIGTGAIIGIAVAVLVAVALIVGGFLWYRRRIKATGDSDKLGDDYTRATSPVGQQSIDTVTTDFSNSIGLGPQSLASLWDDEIIATSRIPREKVLVQQLINRGGYGERVALKMLLPEFRKSIRHVNEFLDEVRLMALLDHPRIVHFVGIAWDSLSDLCAVLEYMEGGDLRALLASYEAQGHELGFDRSKVTIALHVAHALTYLHSLDPPVLHRDLKSKNILLTSDLQAKVTDFGISREGSDKTMTAGVELDLHTLPYSYAKENSNSGRKMPDTAILQMVALGKLRVKFSSEALESMVALGNACVAVDPTERPTAAEALYHLQTTLKRDL</sequence>
<dbReference type="VEuPathDB" id="FungiDB:KRP22_12469"/>
<dbReference type="Gene3D" id="1.10.510.10">
    <property type="entry name" value="Transferase(Phosphotransferase) domain 1"/>
    <property type="match status" value="3"/>
</dbReference>
<keyword evidence="2" id="KW-0472">Membrane</keyword>
<dbReference type="InterPro" id="IPR008271">
    <property type="entry name" value="Ser/Thr_kinase_AS"/>
</dbReference>
<feature type="region of interest" description="Disordered" evidence="1">
    <location>
        <begin position="1217"/>
        <end position="1247"/>
    </location>
</feature>
<dbReference type="Gene3D" id="3.30.200.20">
    <property type="entry name" value="Phosphorylase Kinase, domain 1"/>
    <property type="match status" value="1"/>
</dbReference>
<proteinExistence type="predicted"/>
<feature type="region of interest" description="Disordered" evidence="1">
    <location>
        <begin position="715"/>
        <end position="736"/>
    </location>
</feature>
<dbReference type="InParanoid" id="H3HCX1"/>
<dbReference type="VEuPathDB" id="FungiDB:KRP23_13483"/>
<feature type="region of interest" description="Disordered" evidence="1">
    <location>
        <begin position="246"/>
        <end position="265"/>
    </location>
</feature>
<feature type="compositionally biased region" description="Polar residues" evidence="1">
    <location>
        <begin position="720"/>
        <end position="736"/>
    </location>
</feature>
<dbReference type="PROSITE" id="PS50011">
    <property type="entry name" value="PROTEIN_KINASE_DOM"/>
    <property type="match status" value="3"/>
</dbReference>
<reference evidence="5" key="1">
    <citation type="journal article" date="2006" name="Science">
        <title>Phytophthora genome sequences uncover evolutionary origins and mechanisms of pathogenesis.</title>
        <authorList>
            <person name="Tyler B.M."/>
            <person name="Tripathy S."/>
            <person name="Zhang X."/>
            <person name="Dehal P."/>
            <person name="Jiang R.H."/>
            <person name="Aerts A."/>
            <person name="Arredondo F.D."/>
            <person name="Baxter L."/>
            <person name="Bensasson D."/>
            <person name="Beynon J.L."/>
            <person name="Chapman J."/>
            <person name="Damasceno C.M."/>
            <person name="Dorrance A.E."/>
            <person name="Dou D."/>
            <person name="Dickerman A.W."/>
            <person name="Dubchak I.L."/>
            <person name="Garbelotto M."/>
            <person name="Gijzen M."/>
            <person name="Gordon S.G."/>
            <person name="Govers F."/>
            <person name="Grunwald N.J."/>
            <person name="Huang W."/>
            <person name="Ivors K.L."/>
            <person name="Jones R.W."/>
            <person name="Kamoun S."/>
            <person name="Krampis K."/>
            <person name="Lamour K.H."/>
            <person name="Lee M.K."/>
            <person name="McDonald W.H."/>
            <person name="Medina M."/>
            <person name="Meijer H.J."/>
            <person name="Nordberg E.K."/>
            <person name="Maclean D.J."/>
            <person name="Ospina-Giraldo M.D."/>
            <person name="Morris P.F."/>
            <person name="Phuntumart V."/>
            <person name="Putnam N.H."/>
            <person name="Rash S."/>
            <person name="Rose J.K."/>
            <person name="Sakihama Y."/>
            <person name="Salamov A.A."/>
            <person name="Savidor A."/>
            <person name="Scheuring C.F."/>
            <person name="Smith B.M."/>
            <person name="Sobral B.W."/>
            <person name="Terry A."/>
            <person name="Torto-Alalibo T.A."/>
            <person name="Win J."/>
            <person name="Xu Z."/>
            <person name="Zhang H."/>
            <person name="Grigoriev I.V."/>
            <person name="Rokhsar D.S."/>
            <person name="Boore J.L."/>
        </authorList>
    </citation>
    <scope>NUCLEOTIDE SEQUENCE [LARGE SCALE GENOMIC DNA]</scope>
    <source>
        <strain evidence="5">Pr102</strain>
    </source>
</reference>
<evidence type="ECO:0000259" key="3">
    <source>
        <dbReference type="PROSITE" id="PS50011"/>
    </source>
</evidence>
<dbReference type="HOGENOM" id="CLU_000288_63_45_1"/>
<keyword evidence="2" id="KW-0812">Transmembrane</keyword>
<reference evidence="4" key="2">
    <citation type="submission" date="2015-06" db="UniProtKB">
        <authorList>
            <consortium name="EnsemblProtists"/>
        </authorList>
    </citation>
    <scope>IDENTIFICATION</scope>
    <source>
        <strain evidence="4">Pr102</strain>
    </source>
</reference>
<organism evidence="4 5">
    <name type="scientific">Phytophthora ramorum</name>
    <name type="common">Sudden oak death agent</name>
    <dbReference type="NCBI Taxonomy" id="164328"/>
    <lineage>
        <taxon>Eukaryota</taxon>
        <taxon>Sar</taxon>
        <taxon>Stramenopiles</taxon>
        <taxon>Oomycota</taxon>
        <taxon>Peronosporomycetes</taxon>
        <taxon>Peronosporales</taxon>
        <taxon>Peronosporaceae</taxon>
        <taxon>Phytophthora</taxon>
    </lineage>
</organism>
<dbReference type="SUPFAM" id="SSF56112">
    <property type="entry name" value="Protein kinase-like (PK-like)"/>
    <property type="match status" value="3"/>
</dbReference>
<accession>H3HCX1</accession>
<evidence type="ECO:0000313" key="5">
    <source>
        <dbReference type="Proteomes" id="UP000005238"/>
    </source>
</evidence>
<feature type="region of interest" description="Disordered" evidence="1">
    <location>
        <begin position="165"/>
        <end position="187"/>
    </location>
</feature>
<dbReference type="Pfam" id="PF00069">
    <property type="entry name" value="Pkinase"/>
    <property type="match status" value="2"/>
</dbReference>
<dbReference type="OMA" id="EETCFIT"/>
<dbReference type="PANTHER" id="PTHR44329">
    <property type="entry name" value="SERINE/THREONINE-PROTEIN KINASE TNNI3K-RELATED"/>
    <property type="match status" value="1"/>
</dbReference>
<feature type="domain" description="Protein kinase" evidence="3">
    <location>
        <begin position="784"/>
        <end position="1043"/>
    </location>
</feature>
<dbReference type="VEuPathDB" id="FungiDB:KRP22_320"/>